<gene>
    <name evidence="2" type="ORF">Rhe02_21490</name>
</gene>
<dbReference type="Pfam" id="PF20313">
    <property type="entry name" value="DUF6609"/>
    <property type="match status" value="1"/>
</dbReference>
<accession>A0A8J3Q624</accession>
<proteinExistence type="predicted"/>
<reference evidence="2" key="1">
    <citation type="submission" date="2021-01" db="EMBL/GenBank/DDBJ databases">
        <title>Whole genome shotgun sequence of Rhizocola hellebori NBRC 109834.</title>
        <authorList>
            <person name="Komaki H."/>
            <person name="Tamura T."/>
        </authorList>
    </citation>
    <scope>NUCLEOTIDE SEQUENCE</scope>
    <source>
        <strain evidence="2">NBRC 109834</strain>
    </source>
</reference>
<feature type="transmembrane region" description="Helical" evidence="1">
    <location>
        <begin position="174"/>
        <end position="191"/>
    </location>
</feature>
<evidence type="ECO:0000313" key="2">
    <source>
        <dbReference type="EMBL" id="GIH04082.1"/>
    </source>
</evidence>
<dbReference type="AlphaFoldDB" id="A0A8J3Q624"/>
<keyword evidence="3" id="KW-1185">Reference proteome</keyword>
<protein>
    <submittedName>
        <fullName evidence="2">Uncharacterized protein</fullName>
    </submittedName>
</protein>
<organism evidence="2 3">
    <name type="scientific">Rhizocola hellebori</name>
    <dbReference type="NCBI Taxonomy" id="1392758"/>
    <lineage>
        <taxon>Bacteria</taxon>
        <taxon>Bacillati</taxon>
        <taxon>Actinomycetota</taxon>
        <taxon>Actinomycetes</taxon>
        <taxon>Micromonosporales</taxon>
        <taxon>Micromonosporaceae</taxon>
        <taxon>Rhizocola</taxon>
    </lineage>
</organism>
<feature type="transmembrane region" description="Helical" evidence="1">
    <location>
        <begin position="121"/>
        <end position="138"/>
    </location>
</feature>
<keyword evidence="1" id="KW-0472">Membrane</keyword>
<name>A0A8J3Q624_9ACTN</name>
<dbReference type="EMBL" id="BONY01000011">
    <property type="protein sequence ID" value="GIH04082.1"/>
    <property type="molecule type" value="Genomic_DNA"/>
</dbReference>
<evidence type="ECO:0000313" key="3">
    <source>
        <dbReference type="Proteomes" id="UP000612899"/>
    </source>
</evidence>
<keyword evidence="1" id="KW-1133">Transmembrane helix</keyword>
<feature type="transmembrane region" description="Helical" evidence="1">
    <location>
        <begin position="63"/>
        <end position="84"/>
    </location>
</feature>
<dbReference type="InterPro" id="IPR046717">
    <property type="entry name" value="DUF6609"/>
</dbReference>
<comment type="caution">
    <text evidence="2">The sequence shown here is derived from an EMBL/GenBank/DDBJ whole genome shotgun (WGS) entry which is preliminary data.</text>
</comment>
<keyword evidence="1" id="KW-0812">Transmembrane</keyword>
<evidence type="ECO:0000256" key="1">
    <source>
        <dbReference type="SAM" id="Phobius"/>
    </source>
</evidence>
<feature type="transmembrane region" description="Helical" evidence="1">
    <location>
        <begin position="35"/>
        <end position="56"/>
    </location>
</feature>
<dbReference type="Proteomes" id="UP000612899">
    <property type="component" value="Unassembled WGS sequence"/>
</dbReference>
<feature type="transmembrane region" description="Helical" evidence="1">
    <location>
        <begin position="90"/>
        <end position="109"/>
    </location>
</feature>
<sequence length="194" mass="20443">MTPRYAPGHRDATYFTTIGDVITLLDVAADHPYPLIRGGGLFLICVGTGFLLCWLLPKYWAQCAIAGGVAGFIASGLSALLPSLGTPSAVQISALVGSFLLEAGLIYLAVTRYKDAGDRKLIMAILFVVGIHFITMGLAHGPLIAILGVLTTINAAIGFHAKAITWKAFGVTDALLKLGFGLVMFLAYPALTYS</sequence>